<dbReference type="Proteomes" id="UP001064971">
    <property type="component" value="Plasmid pDAETH-1"/>
</dbReference>
<name>A0ABM8AIR1_9DEIO</name>
<geneLocation type="plasmid" evidence="1 2">
    <name>pDAETH-1</name>
</geneLocation>
<evidence type="ECO:0000313" key="1">
    <source>
        <dbReference type="EMBL" id="BDP43709.1"/>
    </source>
</evidence>
<gene>
    <name evidence="1" type="ORF">DAETH_36780</name>
</gene>
<evidence type="ECO:0000313" key="2">
    <source>
        <dbReference type="Proteomes" id="UP001064971"/>
    </source>
</evidence>
<dbReference type="RefSeq" id="WP_264777569.1">
    <property type="nucleotide sequence ID" value="NZ_AP026561.1"/>
</dbReference>
<organism evidence="1 2">
    <name type="scientific">Deinococcus aetherius</name>
    <dbReference type="NCBI Taxonomy" id="200252"/>
    <lineage>
        <taxon>Bacteria</taxon>
        <taxon>Thermotogati</taxon>
        <taxon>Deinococcota</taxon>
        <taxon>Deinococci</taxon>
        <taxon>Deinococcales</taxon>
        <taxon>Deinococcaceae</taxon>
        <taxon>Deinococcus</taxon>
    </lineage>
</organism>
<dbReference type="InterPro" id="IPR014718">
    <property type="entry name" value="GH-type_carb-bd"/>
</dbReference>
<dbReference type="CDD" id="cd09023">
    <property type="entry name" value="Aldose_epim_Ec_c4013"/>
    <property type="match status" value="1"/>
</dbReference>
<keyword evidence="2" id="KW-1185">Reference proteome</keyword>
<dbReference type="InterPro" id="IPR027839">
    <property type="entry name" value="DUF4432"/>
</dbReference>
<dbReference type="Pfam" id="PF14486">
    <property type="entry name" value="DUF4432"/>
    <property type="match status" value="1"/>
</dbReference>
<accession>A0ABM8AIR1</accession>
<reference evidence="1" key="1">
    <citation type="submission" date="2022-07" db="EMBL/GenBank/DDBJ databases">
        <title>Complete Genome Sequence of the Radioresistant Bacterium Deinococcus aetherius ST0316, Isolated from the Air Dust collected in Lower Stratosphere above Japan.</title>
        <authorList>
            <person name="Satoh K."/>
            <person name="Hagiwara K."/>
            <person name="Katsumata K."/>
            <person name="Kubo A."/>
            <person name="Yokobori S."/>
            <person name="Yamagishi A."/>
            <person name="Oono Y."/>
            <person name="Narumi I."/>
        </authorList>
    </citation>
    <scope>NUCLEOTIDE SEQUENCE</scope>
    <source>
        <strain evidence="1">ST0316</strain>
        <plasmid evidence="1">pDAETH-1</plasmid>
    </source>
</reference>
<proteinExistence type="predicted"/>
<sequence length="370" mass="40922">MPRLFGQDWSRMDLARRVGRLSQIAGVRLVTLADGAERGVRVLEFRTGTGLAFDVLLDRAFDLGRCDWRGTPLAWEGPVGVRGPWYAEPQGLGFLRTFGGGLLTTGGLDHTLFPTEDSAQGYAYPPKATEHYPLHGRVSSLPARLLGYGERWEGDVCVLYAEGEVTQATALGEHLVLRRRIEARVGESRLFIHDEVHNAGFHPTPHMFLYHVNVGFPVVDEGAEIVLPAAEVQPVGDVPRQGWTHLEAPQSGMQERVYEYVPLAEEGGLVPVGIVNRVRGVGFYQVYSRAQLPFPFVWRMLGEGDYVVALEPSTNRVAGRHDARERGELIHLAPGERRTYDLELGALGGAVELDAFRARVEALRPTLEEA</sequence>
<protein>
    <submittedName>
        <fullName evidence="1">DUF4432 domain-containing protein</fullName>
    </submittedName>
</protein>
<keyword evidence="1" id="KW-0614">Plasmid</keyword>
<dbReference type="Gene3D" id="2.70.98.10">
    <property type="match status" value="1"/>
</dbReference>
<dbReference type="EMBL" id="AP026561">
    <property type="protein sequence ID" value="BDP43709.1"/>
    <property type="molecule type" value="Genomic_DNA"/>
</dbReference>